<evidence type="ECO:0000313" key="2">
    <source>
        <dbReference type="EMBL" id="BDX01724.1"/>
    </source>
</evidence>
<keyword evidence="3" id="KW-1185">Reference proteome</keyword>
<dbReference type="Pfam" id="PF18818">
    <property type="entry name" value="MPTase-PolyVal"/>
    <property type="match status" value="1"/>
</dbReference>
<feature type="domain" description="Polyvalent protein metallopeptidase" evidence="1">
    <location>
        <begin position="215"/>
        <end position="334"/>
    </location>
</feature>
<dbReference type="Proteomes" id="UP001307608">
    <property type="component" value="Chromosome"/>
</dbReference>
<sequence>MKKKKPSVRHTASRTDQQNLILDRLFDYFSHPKGQKPTSENEIEVSFYKCSLNALPKNFHDNTYNGVNIIMLLQYQKENSIKVPIYATFKQVTDLLEQYKGQLPKKSDHFDPNKPLKGLKLDAQIVKYLETYKKDGGKISKSQFESATEGLSLKQIQERGYQKRNGLKPYNVFPIEKIKHLLPQVFIDEREYFAEQEALEQQRMTPEMQDLLFVEKAQLIIEAIGVPVIESYQDRAYYLPNKHQIIIPPRSKFQSDKAYFAVILHELSHSTSRDLGRDINHAFGSVGYMKEELIAETATLFMCLEEGLDTFNAHAQYLESWASHFEDKKKVLLSVCKQARDAQKYISDKVIEHKQKLANQPKYVVPNNIDSKFALTEKYTEELALFIAKEANTFGCVIPLKGQKIIGFNRISEGIEVFSEEKSVKLQGAAAMTFKRKLSELEMKQSLFNEEITHPCASKKPDNQQLNQSFRHRL</sequence>
<protein>
    <recommendedName>
        <fullName evidence="1">Polyvalent protein metallopeptidase domain-containing protein</fullName>
    </recommendedName>
</protein>
<organism evidence="2 3">
    <name type="scientific">Marinomonas pontica</name>
    <dbReference type="NCBI Taxonomy" id="264739"/>
    <lineage>
        <taxon>Bacteria</taxon>
        <taxon>Pseudomonadati</taxon>
        <taxon>Pseudomonadota</taxon>
        <taxon>Gammaproteobacteria</taxon>
        <taxon>Oceanospirillales</taxon>
        <taxon>Oceanospirillaceae</taxon>
        <taxon>Marinomonas</taxon>
    </lineage>
</organism>
<name>A0ABM8FCD2_9GAMM</name>
<dbReference type="RefSeq" id="WP_338265054.1">
    <property type="nucleotide sequence ID" value="NZ_AP027271.1"/>
</dbReference>
<gene>
    <name evidence="2" type="ORF">MACH16_04720</name>
</gene>
<dbReference type="InterPro" id="IPR041459">
    <property type="entry name" value="MPTase-PolyVal"/>
</dbReference>
<reference evidence="2 3" key="1">
    <citation type="submission" date="2023-01" db="EMBL/GenBank/DDBJ databases">
        <title>Complete genome sequence of Marinomonas pontica strain 200518_36.</title>
        <authorList>
            <person name="Ueki S."/>
            <person name="Gajardo G."/>
            <person name="Maruyama F."/>
        </authorList>
    </citation>
    <scope>NUCLEOTIDE SEQUENCE [LARGE SCALE GENOMIC DNA]</scope>
    <source>
        <strain evidence="2 3">200518_36</strain>
    </source>
</reference>
<dbReference type="EMBL" id="AP027271">
    <property type="protein sequence ID" value="BDX01724.1"/>
    <property type="molecule type" value="Genomic_DNA"/>
</dbReference>
<accession>A0ABM8FCD2</accession>
<proteinExistence type="predicted"/>
<evidence type="ECO:0000259" key="1">
    <source>
        <dbReference type="Pfam" id="PF18818"/>
    </source>
</evidence>
<evidence type="ECO:0000313" key="3">
    <source>
        <dbReference type="Proteomes" id="UP001307608"/>
    </source>
</evidence>